<dbReference type="Proteomes" id="UP000000591">
    <property type="component" value="Chromosome III"/>
</dbReference>
<feature type="region of interest" description="Disordered" evidence="4">
    <location>
        <begin position="38"/>
        <end position="143"/>
    </location>
</feature>
<accession>Q75C57</accession>
<dbReference type="GO" id="GO:0005096">
    <property type="term" value="F:GTPase activator activity"/>
    <property type="evidence" value="ECO:0007669"/>
    <property type="project" value="UniProtKB-KW"/>
</dbReference>
<name>Q75C57_EREGS</name>
<dbReference type="HOGENOM" id="CLU_004492_1_0_1"/>
<organism evidence="5 6">
    <name type="scientific">Eremothecium gossypii (strain ATCC 10895 / CBS 109.51 / FGSC 9923 / NRRL Y-1056)</name>
    <name type="common">Yeast</name>
    <name type="synonym">Ashbya gossypii</name>
    <dbReference type="NCBI Taxonomy" id="284811"/>
    <lineage>
        <taxon>Eukaryota</taxon>
        <taxon>Fungi</taxon>
        <taxon>Dikarya</taxon>
        <taxon>Ascomycota</taxon>
        <taxon>Saccharomycotina</taxon>
        <taxon>Saccharomycetes</taxon>
        <taxon>Saccharomycetales</taxon>
        <taxon>Saccharomycetaceae</taxon>
        <taxon>Eremothecium</taxon>
    </lineage>
</organism>
<evidence type="ECO:0000256" key="2">
    <source>
        <dbReference type="ARBA" id="ARBA00022614"/>
    </source>
</evidence>
<feature type="compositionally biased region" description="Basic and acidic residues" evidence="4">
    <location>
        <begin position="411"/>
        <end position="427"/>
    </location>
</feature>
<feature type="compositionally biased region" description="Polar residues" evidence="4">
    <location>
        <begin position="81"/>
        <end position="107"/>
    </location>
</feature>
<evidence type="ECO:0000256" key="4">
    <source>
        <dbReference type="SAM" id="MobiDB-lite"/>
    </source>
</evidence>
<dbReference type="GO" id="GO:0005200">
    <property type="term" value="F:structural constituent of cytoskeleton"/>
    <property type="evidence" value="ECO:0007669"/>
    <property type="project" value="EnsemblFungi"/>
</dbReference>
<keyword evidence="6" id="KW-1185">Reference proteome</keyword>
<dbReference type="eggNOG" id="ENOG502QYHN">
    <property type="taxonomic scope" value="Eukaryota"/>
</dbReference>
<reference evidence="6" key="2">
    <citation type="journal article" date="2013" name="G3 (Bethesda)">
        <title>Genomes of Ashbya fungi isolated from insects reveal four mating-type loci, numerous translocations, lack of transposons, and distinct gene duplications.</title>
        <authorList>
            <person name="Dietrich F.S."/>
            <person name="Voegeli S."/>
            <person name="Kuo S."/>
            <person name="Philippsen P."/>
        </authorList>
    </citation>
    <scope>GENOME REANNOTATION</scope>
    <source>
        <strain evidence="6">ATCC 10895 / CBS 109.51 / FGSC 9923 / NRRL Y-1056</strain>
    </source>
</reference>
<dbReference type="RefSeq" id="NP_983462.2">
    <property type="nucleotide sequence ID" value="NM_208815.2"/>
</dbReference>
<dbReference type="OMA" id="TNTYFND"/>
<dbReference type="InParanoid" id="Q75C57"/>
<evidence type="ECO:0000313" key="6">
    <source>
        <dbReference type="Proteomes" id="UP000000591"/>
    </source>
</evidence>
<keyword evidence="2" id="KW-0433">Leucine-rich repeat</keyword>
<keyword evidence="1" id="KW-0343">GTPase activation</keyword>
<dbReference type="OrthoDB" id="8436363at2759"/>
<dbReference type="Gene3D" id="3.80.10.10">
    <property type="entry name" value="Ribonuclease Inhibitor"/>
    <property type="match status" value="1"/>
</dbReference>
<keyword evidence="3" id="KW-0677">Repeat</keyword>
<dbReference type="GeneID" id="4619587"/>
<dbReference type="AlphaFoldDB" id="Q75C57"/>
<proteinExistence type="predicted"/>
<feature type="region of interest" description="Disordered" evidence="4">
    <location>
        <begin position="1"/>
        <end position="25"/>
    </location>
</feature>
<dbReference type="SUPFAM" id="SSF52047">
    <property type="entry name" value="RNI-like"/>
    <property type="match status" value="1"/>
</dbReference>
<feature type="compositionally biased region" description="Basic and acidic residues" evidence="4">
    <location>
        <begin position="66"/>
        <end position="75"/>
    </location>
</feature>
<reference evidence="5 6" key="1">
    <citation type="journal article" date="2004" name="Science">
        <title>The Ashbya gossypii genome as a tool for mapping the ancient Saccharomyces cerevisiae genome.</title>
        <authorList>
            <person name="Dietrich F.S."/>
            <person name="Voegeli S."/>
            <person name="Brachat S."/>
            <person name="Lerch A."/>
            <person name="Gates K."/>
            <person name="Steiner S."/>
            <person name="Mohr C."/>
            <person name="Pohlmann R."/>
            <person name="Luedi P."/>
            <person name="Choi S."/>
            <person name="Wing R.A."/>
            <person name="Flavier A."/>
            <person name="Gaffney T.D."/>
            <person name="Philippsen P."/>
        </authorList>
    </citation>
    <scope>NUCLEOTIDE SEQUENCE [LARGE SCALE GENOMIC DNA]</scope>
    <source>
        <strain evidence="6">ATCC 10895 / CBS 109.51 / FGSC 9923 / NRRL Y-1056</strain>
    </source>
</reference>
<dbReference type="EMBL" id="AE016816">
    <property type="protein sequence ID" value="AAS51286.2"/>
    <property type="molecule type" value="Genomic_DNA"/>
</dbReference>
<evidence type="ECO:0000313" key="5">
    <source>
        <dbReference type="EMBL" id="AAS51286.2"/>
    </source>
</evidence>
<dbReference type="InterPro" id="IPR032675">
    <property type="entry name" value="LRR_dom_sf"/>
</dbReference>
<evidence type="ECO:0000256" key="3">
    <source>
        <dbReference type="ARBA" id="ARBA00022737"/>
    </source>
</evidence>
<gene>
    <name evidence="5" type="ORF">AGOS_ACR059W</name>
</gene>
<protein>
    <submittedName>
        <fullName evidence="5">ACR059Wp</fullName>
    </submittedName>
</protein>
<dbReference type="GO" id="GO:0005874">
    <property type="term" value="C:microtubule"/>
    <property type="evidence" value="ECO:0007669"/>
    <property type="project" value="EnsemblFungi"/>
</dbReference>
<feature type="region of interest" description="Disordered" evidence="4">
    <location>
        <begin position="408"/>
        <end position="452"/>
    </location>
</feature>
<feature type="compositionally biased region" description="Low complexity" evidence="4">
    <location>
        <begin position="438"/>
        <end position="452"/>
    </location>
</feature>
<dbReference type="PANTHER" id="PTHR24113">
    <property type="entry name" value="RAN GTPASE-ACTIVATING PROTEIN 1"/>
    <property type="match status" value="1"/>
</dbReference>
<sequence length="1216" mass="133926">MKQDQRPAMESMEAKKKRREMLLDDGSIPQVDVNWLFTGNSKAPDPSRCGRVPSLENLSVLPQSGHEARQERRNSEACSVPASQQNETALRRTQSLSTDSKGHTSNGTRKRSFLTRMFGRRKDRQMRSSPAARSEQRTGSSAGAHCVQASFDESGLMRMQTEPAKGREEERLRDFLRYYGKVGFETFQRQLAEKARSTAARPTGHLAPSFEGTQPLKDPGCFEHYFEHYPVDRLGRRIPPHPDAHRFPSILKHVKRSAYSDGTIPRVKAENATTNKFEALLRKVASYSSDESPSGSVGLYGDTETNGIYGLGNNGPAKYSNSFHDIPGLEEQKPLKRVSFARNTYFNSPPQQICSRNPRKGEVEVKADGSVVIHKLTASERRILIQNSTGGLVVGGSGHLKLINPFQTTDEGEHDHDKLHETYDTPVKRPSSPPPPSAGSGNSSSLSDSSLSVESIASGSSESLLPPRMPNIPNDMLYTRCCYLREILPIPAMLKQLKPGSSDPIPLLQLRNPKPSMIEILSLGDFLSIAPVLCFSMDGVSLSVQMLHIILSSLRCMGRLEKLSMRNTPLDEEGWKTLAYFISSSKTLRGLDLTMIPGIPLNVQKPSKSSGQCSIPRMKCDLTSRAEQNWNLFTAAIAINGNLEELIISGAKISLGQFKILLDIGCHSLERLGLAFNDLSHGHCEALASWLPGCKVTGLDIGFNPLNGKMRPLAEALMRKSKVGNNSIACISLNSTDLAIPPNATVETSDVVALLSALGYCENLKFLDLSNNPNMFIYGMKPLTDILPVLVGFARLQLDYNNLSSTSIITLAEVLPMCTTIGYLSLVGSKLDTSSGAALVLALKKSGSLFTIDADFSEMPDAIRHDVSIYSLKNLENVLELSKTGHDMGKSTSLQQELAVLLAGKTQDKEDYDHLVESFAKRICDIRKRLKTVTKDLFKLRVRGELSTEGKETLIRFCFLDSSFEKALGLLAQRDKSQALIWKQFLNESEGSSPDTAKAAEDELKNMDSEADSCIRHVPSINGLSSKTFRESGHAALLPFQQPPIEKLVPADDAIELRCSAHSASSHADEQTREEGEMLRKTHGIIKGLEKSAKDRGTPLYTETLKKIGEGYDCDTIKKFLLGRDVNDIIAILDELQTSGVGIDDIFKKGRFNSDQNIHTKLSNAERPVQLSSASELQLGASVEPDDDNTYSALIDRAYDDVLDDLERTRSNHERA</sequence>
<dbReference type="GO" id="GO:0007026">
    <property type="term" value="P:negative regulation of microtubule depolymerization"/>
    <property type="evidence" value="ECO:0007669"/>
    <property type="project" value="EnsemblFungi"/>
</dbReference>
<evidence type="ECO:0000256" key="1">
    <source>
        <dbReference type="ARBA" id="ARBA00022468"/>
    </source>
</evidence>
<dbReference type="PANTHER" id="PTHR24113:SF12">
    <property type="entry name" value="RAN GTPASE-ACTIVATING PROTEIN 1"/>
    <property type="match status" value="1"/>
</dbReference>
<dbReference type="GO" id="GO:0031505">
    <property type="term" value="P:fungal-type cell wall organization"/>
    <property type="evidence" value="ECO:0007669"/>
    <property type="project" value="EnsemblFungi"/>
</dbReference>
<dbReference type="KEGG" id="ago:AGOS_ACR059W"/>
<feature type="compositionally biased region" description="Basic residues" evidence="4">
    <location>
        <begin position="108"/>
        <end position="124"/>
    </location>
</feature>
<dbReference type="InterPro" id="IPR027038">
    <property type="entry name" value="RanGap"/>
</dbReference>
<dbReference type="FunCoup" id="Q75C57">
    <property type="interactions" value="145"/>
</dbReference>